<evidence type="ECO:0000256" key="11">
    <source>
        <dbReference type="SAM" id="MobiDB-lite"/>
    </source>
</evidence>
<evidence type="ECO:0000256" key="2">
    <source>
        <dbReference type="ARBA" id="ARBA00022670"/>
    </source>
</evidence>
<evidence type="ECO:0000256" key="8">
    <source>
        <dbReference type="ARBA" id="ARBA00023145"/>
    </source>
</evidence>
<dbReference type="Pfam" id="PF08246">
    <property type="entry name" value="Inhibitor_I29"/>
    <property type="match status" value="1"/>
</dbReference>
<evidence type="ECO:0000313" key="16">
    <source>
        <dbReference type="EMBL" id="CAH2094300.1"/>
    </source>
</evidence>
<proteinExistence type="inferred from homology"/>
<evidence type="ECO:0000256" key="1">
    <source>
        <dbReference type="ARBA" id="ARBA00009403"/>
    </source>
</evidence>
<evidence type="ECO:0000259" key="13">
    <source>
        <dbReference type="SMART" id="SM00043"/>
    </source>
</evidence>
<feature type="domain" description="Cystatin" evidence="13">
    <location>
        <begin position="576"/>
        <end position="682"/>
    </location>
</feature>
<dbReference type="GO" id="GO:0008234">
    <property type="term" value="F:cysteine-type peptidase activity"/>
    <property type="evidence" value="ECO:0007669"/>
    <property type="project" value="UniProtKB-KW"/>
</dbReference>
<evidence type="ECO:0000256" key="6">
    <source>
        <dbReference type="ARBA" id="ARBA00022801"/>
    </source>
</evidence>
<organism evidence="16 17">
    <name type="scientific">Euphydryas editha</name>
    <name type="common">Edith's checkerspot</name>
    <dbReference type="NCBI Taxonomy" id="104508"/>
    <lineage>
        <taxon>Eukaryota</taxon>
        <taxon>Metazoa</taxon>
        <taxon>Ecdysozoa</taxon>
        <taxon>Arthropoda</taxon>
        <taxon>Hexapoda</taxon>
        <taxon>Insecta</taxon>
        <taxon>Pterygota</taxon>
        <taxon>Neoptera</taxon>
        <taxon>Endopterygota</taxon>
        <taxon>Lepidoptera</taxon>
        <taxon>Glossata</taxon>
        <taxon>Ditrysia</taxon>
        <taxon>Papilionoidea</taxon>
        <taxon>Nymphalidae</taxon>
        <taxon>Nymphalinae</taxon>
        <taxon>Euphydryas</taxon>
    </lineage>
</organism>
<keyword evidence="8" id="KW-0865">Zymogen</keyword>
<feature type="domain" description="Cystatin" evidence="13">
    <location>
        <begin position="1782"/>
        <end position="1889"/>
    </location>
</feature>
<dbReference type="PANTHER" id="PTHR46186">
    <property type="entry name" value="CYSTATIN"/>
    <property type="match status" value="1"/>
</dbReference>
<dbReference type="Gene3D" id="3.10.450.10">
    <property type="match status" value="11"/>
</dbReference>
<dbReference type="InterPro" id="IPR046350">
    <property type="entry name" value="Cystatin_sf"/>
</dbReference>
<evidence type="ECO:0000256" key="5">
    <source>
        <dbReference type="ARBA" id="ARBA00022729"/>
    </source>
</evidence>
<dbReference type="GO" id="GO:0004869">
    <property type="term" value="F:cysteine-type endopeptidase inhibitor activity"/>
    <property type="evidence" value="ECO:0007669"/>
    <property type="project" value="UniProtKB-KW"/>
</dbReference>
<dbReference type="InterPro" id="IPR025661">
    <property type="entry name" value="Pept_asp_AS"/>
</dbReference>
<feature type="domain" description="Cystatin" evidence="13">
    <location>
        <begin position="1319"/>
        <end position="1428"/>
    </location>
</feature>
<dbReference type="GO" id="GO:0006508">
    <property type="term" value="P:proteolysis"/>
    <property type="evidence" value="ECO:0007669"/>
    <property type="project" value="UniProtKB-KW"/>
</dbReference>
<dbReference type="PROSITE" id="PS00139">
    <property type="entry name" value="THIOL_PROTEASE_CYS"/>
    <property type="match status" value="1"/>
</dbReference>
<evidence type="ECO:0000256" key="4">
    <source>
        <dbReference type="ARBA" id="ARBA00022704"/>
    </source>
</evidence>
<dbReference type="SMART" id="SM00645">
    <property type="entry name" value="Pept_C1"/>
    <property type="match status" value="1"/>
</dbReference>
<dbReference type="SUPFAM" id="SSF54403">
    <property type="entry name" value="Cystatin/monellin"/>
    <property type="match status" value="11"/>
</dbReference>
<accession>A0AAU9U4S2</accession>
<feature type="domain" description="Cystatin" evidence="13">
    <location>
        <begin position="1670"/>
        <end position="1779"/>
    </location>
</feature>
<dbReference type="CDD" id="cd00042">
    <property type="entry name" value="CY"/>
    <property type="match status" value="9"/>
</dbReference>
<dbReference type="GO" id="GO:0031982">
    <property type="term" value="C:vesicle"/>
    <property type="evidence" value="ECO:0007669"/>
    <property type="project" value="TreeGrafter"/>
</dbReference>
<name>A0AAU9U4S2_EUPED</name>
<dbReference type="SUPFAM" id="SSF54001">
    <property type="entry name" value="Cysteine proteinases"/>
    <property type="match status" value="1"/>
</dbReference>
<feature type="domain" description="Cystatin" evidence="13">
    <location>
        <begin position="173"/>
        <end position="271"/>
    </location>
</feature>
<dbReference type="PROSITE" id="PS00640">
    <property type="entry name" value="THIOL_PROTEASE_ASN"/>
    <property type="match status" value="1"/>
</dbReference>
<sequence length="2213" mass="254854">MWWNKFVLLIECLLIFTCWAELEVERKEKFINGFINYLNNLPDQPYTYEDGVIVNAQKTNDADNCYHLEVNLKATNIHDLDNSRYLKCSTIIQDLYDIGISVLNNEYRCENNDQFTKPNTSENSQQAVVEKITVKDSNAGHEPVHLDNEVESNIGVTSGEQFIAVPRKQYGSSCVGCSVHINIQAPGVDNLATLGIKHLDRHDPEVKHSLEAVIDVERQVQVVNGVRYILTLQVGFNKCTSTTTDCFEIRPCKVTVLEKTWLKMPDGSKYRAILANNCTEEWQFGDDGEYIPNSDKNNENNDINSLIINNDKADDVLRPTPDYDKIANTGSVDEILKAIHSSDTQMQPQQERTLTEVEIKNIQKQIIPHHKFYETVSKVNEKEKTLDSDNENPHLVPTVETVKNYDDNLAQHKDHSFQQESTSLSEDKKKAIDELINFFNSAGFDSSHYDIKRNKRSYDHDLKIMSLAEKIHKIKKNVNNAHYLYKLAQNLVDYVNEMDLEVKTRVLQDVIAAEEEYENFQHFFYIQVRVAIPCDRANCEEKNEITKVCNGIIEITEQGKPQILSAFCHDERKKKYQLGKREMIPLNDPVLLKLIKESLKKIEDESSKPNAMKVQEIIKAYTQKASGQLTKIIVNLAYTDCNKTISYQKRINCSVLQTMDSNICEINIHERHWIKEKKITYVCTLRPIDEIYNSKQSADLHNVNDPHILNMVQDALQYLEVNSNRNNKQKVIEITSVSTQLVGGLLTHVNFSVGYTNCTNEYRVDLKSCQLLENELPRNCRAYIWSRPWLEDGSQTKVECDDLSENHRTMKKRSTKLVGGKTIKDHNDPQYHLLAKQSLESFLKSNNVDDVYEVTNIEKVTTQVVAGSLTEIDFEIAPKHDLNNKIPCHTRIWERKWLNETNHEVQCEGIGESTRRKQRDVLGADIDQNLNDPQYQILAKKSLNKYLLSNGIKQHHQIVEIQKVTKRVELKTQTKIDFVISPTNCQLDNNYKPTSFNCDILDFSNLIKCHSEIWSRPWLDEDEIKVNCKPLIQNTRVKRPGGKVEKNPNDFLYREMAQASLKKYLTNIGSTQHHKLLVVNKVTTQLVSGIITRLDFTVTPTNCELDKNMEPMSSVCDVLDPSIIINCHSEVWEQTWSRKKEISVNCSSKITKQELSFIGTESEEDMHKLKYTVENDLYSNLENPVIEVSKMRRKRSLMGAPVEQNPDSEEYKLLAAESLRKYQHGKETKVKHNITVKSVTKQIVSGTIYQIDFIATPSLCYTKKSECDDLMKNILHCHAEIWDRPWKGVKRIDVDCSGEVSDEDSSSEEESNDRVKRKVLLGAPKEKSINSEEYRALADQSLLKYQQLTNSKYMHKIVKIHNVTEQVVEGILTKLEFSISPTKCLLTDSSSVIEDCSLLNPKTILRCKSEIWNRPWLNSEKDINVSCKKVYTKNVKKDEYAKRRKRQVQLDEDDIDEDTIFYYADRAVQQINSNSDTNNLQKLITVHSYRSDMITGIKMVKMYIETAYTYCLRHRDEAELPDCEEFSGHYRRLCFVKLRPSLDDELVVESMNVVCEDDKEFKDVTGISIPEIIKKSIKKLEASSKIQNKWVHIGEPHVIPSLDLDKPTQVSFLVKPLNCSKYQFSQNSELCSMDMSRLLKSCTSYVWMTQDKKVSKITSKCNLPQQYRSKRSLELKNVTSDDITIQNLAKESLEKLEMSSIHRYKERIIRINSVKTKITTGKLTIIDFDVGYTTCLKYEWVDDMTKCEFIDHLPTRHCISHILERLWQENGKQIEVSCQDDETPFESHIDFETTENAMQLANEALKHIEAKYPHPRKQKVVRIYSLEKQEVAGLHYRMKMEVGFTDCLALSIKDDCKLVSDIGLNKFCRVNVWLRTWIDRPPIYRVRCDYQDGATAELYQNIQAEHLFSDFLATYKPDYVNDHNEMIKRFSIFKDNVKKIHEFNTHERGTARYAVTRFADLTYEEFSQKYLGLKPSLRDHNQIPMRKADIPQVHLPDMFDWRQHGAVTEVKDQGSCGSCWAFSVTGNIEGQWKIKSGDLVSLSEQELVDCDKLDDGCNGGLPDNAYRAIEQLGGLETENDYPYEGENDKCAFNKTLSKVQITSAVNITTNETDMAKWLVQNGPISIGINANAMQFYVGGVSHPWKVLCSPTNLDHGVLIVGYGVKDYPLFHKHLPYWIVKNSWGTSWGEQGYYRVYRGDGTCGVNQMASSAVI</sequence>
<dbReference type="EMBL" id="CAKOGL010000014">
    <property type="protein sequence ID" value="CAH2094300.1"/>
    <property type="molecule type" value="Genomic_DNA"/>
</dbReference>
<feature type="domain" description="Cystatin" evidence="13">
    <location>
        <begin position="695"/>
        <end position="801"/>
    </location>
</feature>
<comment type="caution">
    <text evidence="16">The sequence shown here is derived from an EMBL/GenBank/DDBJ whole genome shotgun (WGS) entry which is preliminary data.</text>
</comment>
<dbReference type="InterPro" id="IPR000169">
    <property type="entry name" value="Pept_cys_AS"/>
</dbReference>
<dbReference type="SMART" id="SM00043">
    <property type="entry name" value="CY"/>
    <property type="match status" value="10"/>
</dbReference>
<keyword evidence="5 12" id="KW-0732">Signal</keyword>
<feature type="domain" description="Cystatin" evidence="13">
    <location>
        <begin position="1038"/>
        <end position="1147"/>
    </location>
</feature>
<protein>
    <recommendedName>
        <fullName evidence="18">Cysteine proteinase</fullName>
    </recommendedName>
</protein>
<feature type="domain" description="Cystatin" evidence="13">
    <location>
        <begin position="920"/>
        <end position="1029"/>
    </location>
</feature>
<dbReference type="InterPro" id="IPR013201">
    <property type="entry name" value="Prot_inhib_I29"/>
</dbReference>
<feature type="compositionally biased region" description="Acidic residues" evidence="11">
    <location>
        <begin position="1300"/>
        <end position="1311"/>
    </location>
</feature>
<dbReference type="InterPro" id="IPR039417">
    <property type="entry name" value="Peptidase_C1A_papain-like"/>
</dbReference>
<gene>
    <name evidence="16" type="ORF">EEDITHA_LOCUS9877</name>
</gene>
<reference evidence="16" key="1">
    <citation type="submission" date="2022-03" db="EMBL/GenBank/DDBJ databases">
        <authorList>
            <person name="Tunstrom K."/>
        </authorList>
    </citation>
    <scope>NUCLEOTIDE SEQUENCE</scope>
</reference>
<feature type="region of interest" description="Disordered" evidence="11">
    <location>
        <begin position="1298"/>
        <end position="1317"/>
    </location>
</feature>
<evidence type="ECO:0000256" key="3">
    <source>
        <dbReference type="ARBA" id="ARBA00022690"/>
    </source>
</evidence>
<feature type="domain" description="Peptidase C1A papain C-terminal" evidence="14">
    <location>
        <begin position="1995"/>
        <end position="2212"/>
    </location>
</feature>
<evidence type="ECO:0000256" key="10">
    <source>
        <dbReference type="ARBA" id="ARBA00023180"/>
    </source>
</evidence>
<feature type="signal peptide" evidence="12">
    <location>
        <begin position="1"/>
        <end position="20"/>
    </location>
</feature>
<dbReference type="Pfam" id="PF00112">
    <property type="entry name" value="Peptidase_C1"/>
    <property type="match status" value="1"/>
</dbReference>
<dbReference type="PANTHER" id="PTHR46186:SF2">
    <property type="entry name" value="CYSTATIN"/>
    <property type="match status" value="1"/>
</dbReference>
<evidence type="ECO:0000259" key="15">
    <source>
        <dbReference type="SMART" id="SM00848"/>
    </source>
</evidence>
<dbReference type="GO" id="GO:0005737">
    <property type="term" value="C:cytoplasm"/>
    <property type="evidence" value="ECO:0007669"/>
    <property type="project" value="TreeGrafter"/>
</dbReference>
<evidence type="ECO:0000256" key="9">
    <source>
        <dbReference type="ARBA" id="ARBA00023157"/>
    </source>
</evidence>
<keyword evidence="9" id="KW-1015">Disulfide bond</keyword>
<evidence type="ECO:0008006" key="18">
    <source>
        <dbReference type="Google" id="ProtNLM"/>
    </source>
</evidence>
<dbReference type="Gene3D" id="3.90.70.10">
    <property type="entry name" value="Cysteine proteinases"/>
    <property type="match status" value="1"/>
</dbReference>
<feature type="chain" id="PRO_5043549726" description="Cysteine proteinase" evidence="12">
    <location>
        <begin position="21"/>
        <end position="2213"/>
    </location>
</feature>
<keyword evidence="2" id="KW-0645">Protease</keyword>
<feature type="domain" description="Cystatin" evidence="13">
    <location>
        <begin position="816"/>
        <end position="908"/>
    </location>
</feature>
<keyword evidence="7" id="KW-0788">Thiol protease</keyword>
<feature type="domain" description="Cathepsin propeptide inhibitor" evidence="15">
    <location>
        <begin position="1908"/>
        <end position="1966"/>
    </location>
</feature>
<evidence type="ECO:0000256" key="12">
    <source>
        <dbReference type="SAM" id="SignalP"/>
    </source>
</evidence>
<dbReference type="SMART" id="SM00848">
    <property type="entry name" value="Inhibitor_I29"/>
    <property type="match status" value="1"/>
</dbReference>
<comment type="similarity">
    <text evidence="1">Belongs to the cystatin family.</text>
</comment>
<keyword evidence="3" id="KW-0646">Protease inhibitor</keyword>
<dbReference type="InterPro" id="IPR038765">
    <property type="entry name" value="Papain-like_cys_pep_sf"/>
</dbReference>
<evidence type="ECO:0000256" key="7">
    <source>
        <dbReference type="ARBA" id="ARBA00022807"/>
    </source>
</evidence>
<dbReference type="Pfam" id="PF00031">
    <property type="entry name" value="Cystatin"/>
    <property type="match status" value="4"/>
</dbReference>
<dbReference type="Proteomes" id="UP001153954">
    <property type="component" value="Unassembled WGS sequence"/>
</dbReference>
<keyword evidence="6" id="KW-0378">Hydrolase</keyword>
<keyword evidence="17" id="KW-1185">Reference proteome</keyword>
<evidence type="ECO:0000313" key="17">
    <source>
        <dbReference type="Proteomes" id="UP001153954"/>
    </source>
</evidence>
<dbReference type="InterPro" id="IPR000668">
    <property type="entry name" value="Peptidase_C1A_C"/>
</dbReference>
<dbReference type="PRINTS" id="PR00705">
    <property type="entry name" value="PAPAIN"/>
</dbReference>
<keyword evidence="4" id="KW-0789">Thiol protease inhibitor</keyword>
<dbReference type="CDD" id="cd02248">
    <property type="entry name" value="Peptidase_C1A"/>
    <property type="match status" value="1"/>
</dbReference>
<dbReference type="PROSITE" id="PS00639">
    <property type="entry name" value="THIOL_PROTEASE_HIS"/>
    <property type="match status" value="1"/>
</dbReference>
<keyword evidence="10" id="KW-0325">Glycoprotein</keyword>
<feature type="domain" description="Cystatin" evidence="13">
    <location>
        <begin position="1196"/>
        <end position="1295"/>
    </location>
</feature>
<dbReference type="InterPro" id="IPR025660">
    <property type="entry name" value="Pept_his_AS"/>
</dbReference>
<dbReference type="GO" id="GO:0005615">
    <property type="term" value="C:extracellular space"/>
    <property type="evidence" value="ECO:0007669"/>
    <property type="project" value="TreeGrafter"/>
</dbReference>
<dbReference type="FunFam" id="3.90.70.10:FF:000130">
    <property type="entry name" value="Cysteine proteinase 1"/>
    <property type="match status" value="1"/>
</dbReference>
<evidence type="ECO:0000259" key="14">
    <source>
        <dbReference type="SMART" id="SM00645"/>
    </source>
</evidence>
<dbReference type="InterPro" id="IPR000010">
    <property type="entry name" value="Cystatin_dom"/>
</dbReference>